<dbReference type="Proteomes" id="UP001172101">
    <property type="component" value="Unassembled WGS sequence"/>
</dbReference>
<dbReference type="RefSeq" id="XP_060289399.1">
    <property type="nucleotide sequence ID" value="XM_060440690.1"/>
</dbReference>
<organism evidence="1 2">
    <name type="scientific">Lasiosphaeria miniovina</name>
    <dbReference type="NCBI Taxonomy" id="1954250"/>
    <lineage>
        <taxon>Eukaryota</taxon>
        <taxon>Fungi</taxon>
        <taxon>Dikarya</taxon>
        <taxon>Ascomycota</taxon>
        <taxon>Pezizomycotina</taxon>
        <taxon>Sordariomycetes</taxon>
        <taxon>Sordariomycetidae</taxon>
        <taxon>Sordariales</taxon>
        <taxon>Lasiosphaeriaceae</taxon>
        <taxon>Lasiosphaeria</taxon>
    </lineage>
</organism>
<name>A0AA40DG27_9PEZI</name>
<proteinExistence type="predicted"/>
<evidence type="ECO:0000313" key="2">
    <source>
        <dbReference type="Proteomes" id="UP001172101"/>
    </source>
</evidence>
<reference evidence="1" key="1">
    <citation type="submission" date="2023-06" db="EMBL/GenBank/DDBJ databases">
        <title>Genome-scale phylogeny and comparative genomics of the fungal order Sordariales.</title>
        <authorList>
            <consortium name="Lawrence Berkeley National Laboratory"/>
            <person name="Hensen N."/>
            <person name="Bonometti L."/>
            <person name="Westerberg I."/>
            <person name="Brannstrom I.O."/>
            <person name="Guillou S."/>
            <person name="Cros-Aarteil S."/>
            <person name="Calhoun S."/>
            <person name="Haridas S."/>
            <person name="Kuo A."/>
            <person name="Mondo S."/>
            <person name="Pangilinan J."/>
            <person name="Riley R."/>
            <person name="LaButti K."/>
            <person name="Andreopoulos B."/>
            <person name="Lipzen A."/>
            <person name="Chen C."/>
            <person name="Yanf M."/>
            <person name="Daum C."/>
            <person name="Ng V."/>
            <person name="Clum A."/>
            <person name="Steindorff A."/>
            <person name="Ohm R."/>
            <person name="Martin F."/>
            <person name="Silar P."/>
            <person name="Natvig D."/>
            <person name="Lalanne C."/>
            <person name="Gautier V."/>
            <person name="Ament-velasquez S.L."/>
            <person name="Kruys A."/>
            <person name="Hutchinson M.I."/>
            <person name="Powell A.J."/>
            <person name="Barry K."/>
            <person name="Miller A.N."/>
            <person name="Grigoriev I.V."/>
            <person name="Debuchy R."/>
            <person name="Gladieux P."/>
            <person name="Thoren M.H."/>
            <person name="Johannesson H."/>
        </authorList>
    </citation>
    <scope>NUCLEOTIDE SEQUENCE</scope>
    <source>
        <strain evidence="1">SMH2392-1A</strain>
    </source>
</reference>
<accession>A0AA40DG27</accession>
<dbReference type="EMBL" id="JAUIRO010000009">
    <property type="protein sequence ID" value="KAK0701735.1"/>
    <property type="molecule type" value="Genomic_DNA"/>
</dbReference>
<gene>
    <name evidence="1" type="ORF">B0T26DRAFT_681853</name>
</gene>
<protein>
    <submittedName>
        <fullName evidence="1">Uncharacterized protein</fullName>
    </submittedName>
</protein>
<sequence length="214" mass="22868">MHPQGSLWDADAWGSVLEIVSGFVDDHPTNIMSQFFLFGPQPFHSLVPRNVEAILSSSFADYGFGVRADVFRPSAAPASSPRRATSGRRCAPCCAATSCACTYIHQLVDACVAEARTWTLAEARTRKLAASVSPGKDGKGGDDGDDGDNVSGSLIFGGKRMTALLAWRKTRYLGYRGISMLIEQIIAMNPADNDKAVRSQVLNVPLGGRDTTAA</sequence>
<keyword evidence="2" id="KW-1185">Reference proteome</keyword>
<evidence type="ECO:0000313" key="1">
    <source>
        <dbReference type="EMBL" id="KAK0701735.1"/>
    </source>
</evidence>
<dbReference type="AlphaFoldDB" id="A0AA40DG27"/>
<dbReference type="GeneID" id="85323960"/>
<comment type="caution">
    <text evidence="1">The sequence shown here is derived from an EMBL/GenBank/DDBJ whole genome shotgun (WGS) entry which is preliminary data.</text>
</comment>